<evidence type="ECO:0000259" key="7">
    <source>
        <dbReference type="Pfam" id="PF00892"/>
    </source>
</evidence>
<comment type="subcellular location">
    <subcellularLocation>
        <location evidence="1 6">Membrane</location>
        <topology evidence="1 6">Multi-pass membrane protein</topology>
    </subcellularLocation>
</comment>
<feature type="transmembrane region" description="Helical" evidence="6">
    <location>
        <begin position="103"/>
        <end position="124"/>
    </location>
</feature>
<keyword evidence="4 6" id="KW-1133">Transmembrane helix</keyword>
<feature type="transmembrane region" description="Helical" evidence="6">
    <location>
        <begin position="71"/>
        <end position="91"/>
    </location>
</feature>
<evidence type="ECO:0000256" key="2">
    <source>
        <dbReference type="ARBA" id="ARBA00007635"/>
    </source>
</evidence>
<reference evidence="8" key="1">
    <citation type="submission" date="2022-08" db="EMBL/GenBank/DDBJ databases">
        <authorList>
            <person name="Marques A."/>
        </authorList>
    </citation>
    <scope>NUCLEOTIDE SEQUENCE</scope>
    <source>
        <strain evidence="8">RhyPub2mFocal</strain>
        <tissue evidence="8">Leaves</tissue>
    </source>
</reference>
<dbReference type="InterPro" id="IPR000620">
    <property type="entry name" value="EamA_dom"/>
</dbReference>
<sequence length="345" mass="37410">MLTMEEYKPMAAMVTAQCIYAVMNMLGKAALNSGFSPLVFVVYKLTIATLFLIPTLFLVKGGRVTAMSINLKGFCLVFLAALAGGTLNKFLYYIGLNLGDTSMASSICNLIPAITFVMAASVGLERVELRSLRSWAKIIGTIVCVGGAMILTFFKGPRILNSTQNPLNWDKDFDPTGYKWILGALCQLGSASTYSLWLILQAPLCAYVDPLAQTVWFCLLSSVQSATVVFFVEPNTSAWIITSVTQLSACLFAGIFASGVCFYLQSWCISVRGPVYCAMFSPLSTVITIFLASVTLHEELHLGSLIGAVAIIGGLYVVLWGKTEDLKHAKEDYDGYIQCQTSVSS</sequence>
<evidence type="ECO:0000256" key="5">
    <source>
        <dbReference type="ARBA" id="ARBA00023136"/>
    </source>
</evidence>
<feature type="transmembrane region" description="Helical" evidence="6">
    <location>
        <begin position="302"/>
        <end position="321"/>
    </location>
</feature>
<comment type="similarity">
    <text evidence="2 6">Belongs to the drug/metabolite transporter (DMT) superfamily. Plant drug/metabolite exporter (P-DME) (TC 2.A.7.4) family.</text>
</comment>
<organism evidence="8 9">
    <name type="scientific">Rhynchospora pubera</name>
    <dbReference type="NCBI Taxonomy" id="906938"/>
    <lineage>
        <taxon>Eukaryota</taxon>
        <taxon>Viridiplantae</taxon>
        <taxon>Streptophyta</taxon>
        <taxon>Embryophyta</taxon>
        <taxon>Tracheophyta</taxon>
        <taxon>Spermatophyta</taxon>
        <taxon>Magnoliopsida</taxon>
        <taxon>Liliopsida</taxon>
        <taxon>Poales</taxon>
        <taxon>Cyperaceae</taxon>
        <taxon>Cyperoideae</taxon>
        <taxon>Rhynchosporeae</taxon>
        <taxon>Rhynchospora</taxon>
    </lineage>
</organism>
<dbReference type="AlphaFoldDB" id="A0AAV8D336"/>
<feature type="transmembrane region" description="Helical" evidence="6">
    <location>
        <begin position="276"/>
        <end position="296"/>
    </location>
</feature>
<feature type="domain" description="EamA" evidence="7">
    <location>
        <begin position="182"/>
        <end position="319"/>
    </location>
</feature>
<dbReference type="InterPro" id="IPR030184">
    <property type="entry name" value="WAT1-related"/>
</dbReference>
<evidence type="ECO:0000313" key="8">
    <source>
        <dbReference type="EMBL" id="KAJ4761172.1"/>
    </source>
</evidence>
<dbReference type="Proteomes" id="UP001140206">
    <property type="component" value="Chromosome 4"/>
</dbReference>
<keyword evidence="5 6" id="KW-0472">Membrane</keyword>
<gene>
    <name evidence="8" type="ORF">LUZ62_071547</name>
</gene>
<dbReference type="Pfam" id="PF00892">
    <property type="entry name" value="EamA"/>
    <property type="match status" value="2"/>
</dbReference>
<protein>
    <recommendedName>
        <fullName evidence="6">WAT1-related protein</fullName>
    </recommendedName>
</protein>
<dbReference type="GO" id="GO:0016020">
    <property type="term" value="C:membrane"/>
    <property type="evidence" value="ECO:0007669"/>
    <property type="project" value="UniProtKB-SubCell"/>
</dbReference>
<dbReference type="GO" id="GO:0022857">
    <property type="term" value="F:transmembrane transporter activity"/>
    <property type="evidence" value="ECO:0007669"/>
    <property type="project" value="InterPro"/>
</dbReference>
<accession>A0AAV8D336</accession>
<feature type="transmembrane region" description="Helical" evidence="6">
    <location>
        <begin position="136"/>
        <end position="157"/>
    </location>
</feature>
<keyword evidence="9" id="KW-1185">Reference proteome</keyword>
<dbReference type="InterPro" id="IPR037185">
    <property type="entry name" value="EmrE-like"/>
</dbReference>
<dbReference type="PANTHER" id="PTHR31218">
    <property type="entry name" value="WAT1-RELATED PROTEIN"/>
    <property type="match status" value="1"/>
</dbReference>
<feature type="transmembrane region" description="Helical" evidence="6">
    <location>
        <begin position="37"/>
        <end position="59"/>
    </location>
</feature>
<evidence type="ECO:0000313" key="9">
    <source>
        <dbReference type="Proteomes" id="UP001140206"/>
    </source>
</evidence>
<name>A0AAV8D336_9POAL</name>
<feature type="transmembrane region" description="Helical" evidence="6">
    <location>
        <begin position="238"/>
        <end position="264"/>
    </location>
</feature>
<proteinExistence type="inferred from homology"/>
<dbReference type="SUPFAM" id="SSF103481">
    <property type="entry name" value="Multidrug resistance efflux transporter EmrE"/>
    <property type="match status" value="2"/>
</dbReference>
<keyword evidence="3 6" id="KW-0812">Transmembrane</keyword>
<comment type="caution">
    <text evidence="8">The sequence shown here is derived from an EMBL/GenBank/DDBJ whole genome shotgun (WGS) entry which is preliminary data.</text>
</comment>
<feature type="transmembrane region" description="Helical" evidence="6">
    <location>
        <begin position="177"/>
        <end position="199"/>
    </location>
</feature>
<evidence type="ECO:0000256" key="6">
    <source>
        <dbReference type="RuleBase" id="RU363077"/>
    </source>
</evidence>
<feature type="domain" description="EamA" evidence="7">
    <location>
        <begin position="12"/>
        <end position="152"/>
    </location>
</feature>
<evidence type="ECO:0000256" key="1">
    <source>
        <dbReference type="ARBA" id="ARBA00004141"/>
    </source>
</evidence>
<evidence type="ECO:0000256" key="3">
    <source>
        <dbReference type="ARBA" id="ARBA00022692"/>
    </source>
</evidence>
<dbReference type="EMBL" id="JAMFTS010000004">
    <property type="protein sequence ID" value="KAJ4761172.1"/>
    <property type="molecule type" value="Genomic_DNA"/>
</dbReference>
<evidence type="ECO:0000256" key="4">
    <source>
        <dbReference type="ARBA" id="ARBA00022989"/>
    </source>
</evidence>
<feature type="transmembrane region" description="Helical" evidence="6">
    <location>
        <begin position="211"/>
        <end position="232"/>
    </location>
</feature>